<protein>
    <submittedName>
        <fullName evidence="1">Uncharacterized protein</fullName>
    </submittedName>
</protein>
<evidence type="ECO:0000313" key="1">
    <source>
        <dbReference type="EMBL" id="MCI3240062.1"/>
    </source>
</evidence>
<gene>
    <name evidence="1" type="ORF">MQN93_10050</name>
</gene>
<organism evidence="1 2">
    <name type="scientific">Streptomyces spinosisporus</name>
    <dbReference type="NCBI Taxonomy" id="2927582"/>
    <lineage>
        <taxon>Bacteria</taxon>
        <taxon>Bacillati</taxon>
        <taxon>Actinomycetota</taxon>
        <taxon>Actinomycetes</taxon>
        <taxon>Kitasatosporales</taxon>
        <taxon>Streptomycetaceae</taxon>
        <taxon>Streptomyces</taxon>
    </lineage>
</organism>
<accession>A0ABS9XDA0</accession>
<proteinExistence type="predicted"/>
<dbReference type="Proteomes" id="UP001165270">
    <property type="component" value="Unassembled WGS sequence"/>
</dbReference>
<name>A0ABS9XDA0_9ACTN</name>
<comment type="caution">
    <text evidence="1">The sequence shown here is derived from an EMBL/GenBank/DDBJ whole genome shotgun (WGS) entry which is preliminary data.</text>
</comment>
<reference evidence="1" key="1">
    <citation type="submission" date="2022-03" db="EMBL/GenBank/DDBJ databases">
        <title>Streptomyces 7R015 and 7R016 isolated from Barleria lupulina in Thailand.</title>
        <authorList>
            <person name="Kanchanasin P."/>
            <person name="Phongsopitanun W."/>
            <person name="Tanasupawat S."/>
        </authorList>
    </citation>
    <scope>NUCLEOTIDE SEQUENCE</scope>
    <source>
        <strain evidence="1">7R016</strain>
    </source>
</reference>
<sequence>MPSVRSSPRNRAPAATATAGLTYVKTVARVGPTSLISSRKATKASAVQIAPRPISATRTDADGTSLGQLIPAAGAYTSAASARHGAVSCSVGTSFSQRAAMSGAVA</sequence>
<keyword evidence="2" id="KW-1185">Reference proteome</keyword>
<dbReference type="EMBL" id="JALDAX010000003">
    <property type="protein sequence ID" value="MCI3240062.1"/>
    <property type="molecule type" value="Genomic_DNA"/>
</dbReference>
<evidence type="ECO:0000313" key="2">
    <source>
        <dbReference type="Proteomes" id="UP001165270"/>
    </source>
</evidence>